<evidence type="ECO:0000313" key="3">
    <source>
        <dbReference type="Proteomes" id="UP001371305"/>
    </source>
</evidence>
<reference evidence="2 3" key="1">
    <citation type="submission" date="2024-04" db="EMBL/GenBank/DDBJ databases">
        <title>Luteolibacter sp. isolated from soil.</title>
        <authorList>
            <person name="An J."/>
        </authorList>
    </citation>
    <scope>NUCLEOTIDE SEQUENCE [LARGE SCALE GENOMIC DNA]</scope>
    <source>
        <strain evidence="2 3">Y139</strain>
    </source>
</reference>
<proteinExistence type="predicted"/>
<feature type="transmembrane region" description="Helical" evidence="1">
    <location>
        <begin position="120"/>
        <end position="140"/>
    </location>
</feature>
<feature type="transmembrane region" description="Helical" evidence="1">
    <location>
        <begin position="9"/>
        <end position="25"/>
    </location>
</feature>
<accession>A0ABU9AY39</accession>
<sequence length="153" mass="17234">MRAFYKSRLFWCGVPGLVFLVWAWWDSGGYESQVGWMGKGRVRGVLVSRGAVGWVDGEDTLMRALGVKGGPCWSREVLSKFDENGGLAQRECGFDVRPFFERGALVIDEEMIVDDVDGRVAMWGVMACYAVIWLGAVGAWQWRKRRVMKGEVC</sequence>
<gene>
    <name evidence="2" type="ORF">WKV53_14210</name>
</gene>
<keyword evidence="1" id="KW-1133">Transmembrane helix</keyword>
<dbReference type="Proteomes" id="UP001371305">
    <property type="component" value="Unassembled WGS sequence"/>
</dbReference>
<keyword evidence="1" id="KW-0812">Transmembrane</keyword>
<name>A0ABU9AY39_9BACT</name>
<evidence type="ECO:0000256" key="1">
    <source>
        <dbReference type="SAM" id="Phobius"/>
    </source>
</evidence>
<evidence type="ECO:0000313" key="2">
    <source>
        <dbReference type="EMBL" id="MEK7951667.1"/>
    </source>
</evidence>
<organism evidence="2 3">
    <name type="scientific">Luteolibacter soli</name>
    <dbReference type="NCBI Taxonomy" id="3135280"/>
    <lineage>
        <taxon>Bacteria</taxon>
        <taxon>Pseudomonadati</taxon>
        <taxon>Verrucomicrobiota</taxon>
        <taxon>Verrucomicrobiia</taxon>
        <taxon>Verrucomicrobiales</taxon>
        <taxon>Verrucomicrobiaceae</taxon>
        <taxon>Luteolibacter</taxon>
    </lineage>
</organism>
<keyword evidence="3" id="KW-1185">Reference proteome</keyword>
<comment type="caution">
    <text evidence="2">The sequence shown here is derived from an EMBL/GenBank/DDBJ whole genome shotgun (WGS) entry which is preliminary data.</text>
</comment>
<keyword evidence="1" id="KW-0472">Membrane</keyword>
<evidence type="ECO:0008006" key="4">
    <source>
        <dbReference type="Google" id="ProtNLM"/>
    </source>
</evidence>
<dbReference type="EMBL" id="JBBUKT010000005">
    <property type="protein sequence ID" value="MEK7951667.1"/>
    <property type="molecule type" value="Genomic_DNA"/>
</dbReference>
<protein>
    <recommendedName>
        <fullName evidence="4">Transmembrane protein</fullName>
    </recommendedName>
</protein>
<dbReference type="RefSeq" id="WP_341405322.1">
    <property type="nucleotide sequence ID" value="NZ_JBBUKT010000005.1"/>
</dbReference>